<evidence type="ECO:0000313" key="2">
    <source>
        <dbReference type="Proteomes" id="UP001243375"/>
    </source>
</evidence>
<organism evidence="1 2">
    <name type="scientific">Naganishia vaughanmartiniae</name>
    <dbReference type="NCBI Taxonomy" id="1424756"/>
    <lineage>
        <taxon>Eukaryota</taxon>
        <taxon>Fungi</taxon>
        <taxon>Dikarya</taxon>
        <taxon>Basidiomycota</taxon>
        <taxon>Agaricomycotina</taxon>
        <taxon>Tremellomycetes</taxon>
        <taxon>Filobasidiales</taxon>
        <taxon>Filobasidiaceae</taxon>
        <taxon>Naganishia</taxon>
    </lineage>
</organism>
<evidence type="ECO:0000313" key="1">
    <source>
        <dbReference type="EMBL" id="KAJ9111022.1"/>
    </source>
</evidence>
<protein>
    <submittedName>
        <fullName evidence="1">Uncharacterized protein</fullName>
    </submittedName>
</protein>
<gene>
    <name evidence="1" type="ORF">QFC22_006618</name>
</gene>
<keyword evidence="2" id="KW-1185">Reference proteome</keyword>
<proteinExistence type="predicted"/>
<sequence length="218" mass="24125">MSAQDINVKIREARLDEFENIGRLNYAVKQEGGDPLYELLYSEVNAEDWLNFKWIQGKKNAAASGQAKVIVAEYPTTGQIVGLAAIPKCNPAHPPKAASSFVPGFNVSEYKKMEAPRLAWKNQMLSVYGGFLFVEPLAVVKEYRGEGIGKRLMEFIIDEGKKQNLNIAVAPVFKTDAIGFYKKLGFVEVAKPFMLADDTVKGPNHMLLEISKPAPTDS</sequence>
<comment type="caution">
    <text evidence="1">The sequence shown here is derived from an EMBL/GenBank/DDBJ whole genome shotgun (WGS) entry which is preliminary data.</text>
</comment>
<accession>A0ACC2WHB2</accession>
<dbReference type="Proteomes" id="UP001243375">
    <property type="component" value="Unassembled WGS sequence"/>
</dbReference>
<dbReference type="EMBL" id="JASBWU010000033">
    <property type="protein sequence ID" value="KAJ9111022.1"/>
    <property type="molecule type" value="Genomic_DNA"/>
</dbReference>
<name>A0ACC2WHB2_9TREE</name>
<reference evidence="1" key="1">
    <citation type="submission" date="2023-04" db="EMBL/GenBank/DDBJ databases">
        <title>Draft Genome sequencing of Naganishia species isolated from polar environments using Oxford Nanopore Technology.</title>
        <authorList>
            <person name="Leo P."/>
            <person name="Venkateswaran K."/>
        </authorList>
    </citation>
    <scope>NUCLEOTIDE SEQUENCE</scope>
    <source>
        <strain evidence="1">MNA-CCFEE 5425</strain>
    </source>
</reference>